<evidence type="ECO:0000313" key="5">
    <source>
        <dbReference type="EMBL" id="KAG2923704.1"/>
    </source>
</evidence>
<dbReference type="SMART" id="SM00343">
    <property type="entry name" value="ZnF_C2HC"/>
    <property type="match status" value="1"/>
</dbReference>
<reference evidence="9 10" key="1">
    <citation type="submission" date="2018-01" db="EMBL/GenBank/DDBJ databases">
        <title>Draft genome of the strawberry crown rot pathogen Phytophthora cactorum.</title>
        <authorList>
            <person name="Armitage A.D."/>
            <person name="Lysoe E."/>
            <person name="Nellist C.F."/>
            <person name="Harrison R.J."/>
            <person name="Brurberg M.B."/>
        </authorList>
    </citation>
    <scope>NUCLEOTIDE SEQUENCE [LARGE SCALE GENOMIC DNA]</scope>
    <source>
        <strain evidence="9 10">10300</strain>
    </source>
</reference>
<evidence type="ECO:0000313" key="4">
    <source>
        <dbReference type="EMBL" id="KAG2852440.1"/>
    </source>
</evidence>
<keyword evidence="1" id="KW-0863">Zinc-finger</keyword>
<dbReference type="Proteomes" id="UP000688947">
    <property type="component" value="Unassembled WGS sequence"/>
</dbReference>
<evidence type="ECO:0000313" key="8">
    <source>
        <dbReference type="EMBL" id="KAG6950525.1"/>
    </source>
</evidence>
<proteinExistence type="predicted"/>
<dbReference type="EMBL" id="RCMI01000024">
    <property type="protein sequence ID" value="KAG2941726.1"/>
    <property type="molecule type" value="Genomic_DNA"/>
</dbReference>
<dbReference type="InterPro" id="IPR036875">
    <property type="entry name" value="Znf_CCHC_sf"/>
</dbReference>
<dbReference type="VEuPathDB" id="FungiDB:PC110_g19842"/>
<dbReference type="AlphaFoldDB" id="A0A329RHX6"/>
<reference evidence="4" key="2">
    <citation type="submission" date="2018-10" db="EMBL/GenBank/DDBJ databases">
        <title>Effector identification in a new, highly contiguous assembly of the strawberry crown rot pathogen Phytophthora cactorum.</title>
        <authorList>
            <person name="Armitage A.D."/>
            <person name="Nellist C.F."/>
            <person name="Bates H."/>
            <person name="Vickerstaff R.J."/>
            <person name="Harrison R.J."/>
        </authorList>
    </citation>
    <scope>NUCLEOTIDE SEQUENCE</scope>
    <source>
        <strain evidence="4">15-7</strain>
        <strain evidence="6">4032</strain>
        <strain evidence="5">4040</strain>
        <strain evidence="7">P421</strain>
    </source>
</reference>
<sequence>MYELQPTGSQQEYTMKFMQLMSQSSVEMPDVVKTWFYQQHLRPDTSAYVSQSILETLKDTIEYAQRFEDARDLSRQKQPSNSTVKNTQRNDNRASSNRGRAHGGSSGSSAPAATKPAPASNPSSSSPFVPTCHRCGVLGHKAPDCPSRGTGASPKT</sequence>
<reference evidence="8" key="3">
    <citation type="submission" date="2021-01" db="EMBL/GenBank/DDBJ databases">
        <title>Phytophthora aleatoria, a newly-described species from Pinus radiata is distinct from Phytophthora cactorum isolates based on comparative genomics.</title>
        <authorList>
            <person name="Mcdougal R."/>
            <person name="Panda P."/>
            <person name="Williams N."/>
            <person name="Studholme D.J."/>
        </authorList>
    </citation>
    <scope>NUCLEOTIDE SEQUENCE</scope>
    <source>
        <strain evidence="8">NZFS 3830</strain>
    </source>
</reference>
<protein>
    <recommendedName>
        <fullName evidence="3">CCHC-type domain-containing protein</fullName>
    </recommendedName>
</protein>
<dbReference type="EMBL" id="MJFZ01001003">
    <property type="protein sequence ID" value="RAW23729.1"/>
    <property type="molecule type" value="Genomic_DNA"/>
</dbReference>
<organism evidence="9 10">
    <name type="scientific">Phytophthora cactorum</name>
    <dbReference type="NCBI Taxonomy" id="29920"/>
    <lineage>
        <taxon>Eukaryota</taxon>
        <taxon>Sar</taxon>
        <taxon>Stramenopiles</taxon>
        <taxon>Oomycota</taxon>
        <taxon>Peronosporomycetes</taxon>
        <taxon>Peronosporales</taxon>
        <taxon>Peronosporaceae</taxon>
        <taxon>Phytophthora</taxon>
    </lineage>
</organism>
<evidence type="ECO:0000313" key="9">
    <source>
        <dbReference type="EMBL" id="RAW23729.1"/>
    </source>
</evidence>
<evidence type="ECO:0000256" key="2">
    <source>
        <dbReference type="SAM" id="MobiDB-lite"/>
    </source>
</evidence>
<dbReference type="OrthoDB" id="127720at2759"/>
<feature type="compositionally biased region" description="Low complexity" evidence="2">
    <location>
        <begin position="107"/>
        <end position="127"/>
    </location>
</feature>
<dbReference type="Proteomes" id="UP000774804">
    <property type="component" value="Unassembled WGS sequence"/>
</dbReference>
<dbReference type="Proteomes" id="UP000760860">
    <property type="component" value="Unassembled WGS sequence"/>
</dbReference>
<dbReference type="InterPro" id="IPR001878">
    <property type="entry name" value="Znf_CCHC"/>
</dbReference>
<dbReference type="GO" id="GO:0008270">
    <property type="term" value="F:zinc ion binding"/>
    <property type="evidence" value="ECO:0007669"/>
    <property type="project" value="UniProtKB-KW"/>
</dbReference>
<feature type="region of interest" description="Disordered" evidence="2">
    <location>
        <begin position="68"/>
        <end position="156"/>
    </location>
</feature>
<name>A0A329RHX6_9STRA</name>
<evidence type="ECO:0000313" key="7">
    <source>
        <dbReference type="EMBL" id="KAG3213021.1"/>
    </source>
</evidence>
<feature type="compositionally biased region" description="Polar residues" evidence="2">
    <location>
        <begin position="76"/>
        <end position="89"/>
    </location>
</feature>
<comment type="caution">
    <text evidence="9">The sequence shown here is derived from an EMBL/GenBank/DDBJ whole genome shotgun (WGS) entry which is preliminary data.</text>
</comment>
<dbReference type="Proteomes" id="UP000735874">
    <property type="component" value="Unassembled WGS sequence"/>
</dbReference>
<gene>
    <name evidence="8" type="ORF">JG687_00014205</name>
    <name evidence="9" type="ORF">PC110_g19842</name>
    <name evidence="4" type="ORF">PC113_g15019</name>
    <name evidence="6" type="ORF">PC115_g1832</name>
    <name evidence="5" type="ORF">PC117_g15650</name>
    <name evidence="7" type="ORF">PC129_g16040</name>
</gene>
<dbReference type="Proteomes" id="UP000736787">
    <property type="component" value="Unassembled WGS sequence"/>
</dbReference>
<keyword evidence="1" id="KW-0479">Metal-binding</keyword>
<dbReference type="GO" id="GO:0003676">
    <property type="term" value="F:nucleic acid binding"/>
    <property type="evidence" value="ECO:0007669"/>
    <property type="project" value="InterPro"/>
</dbReference>
<accession>A0A329RHX6</accession>
<keyword evidence="1" id="KW-0862">Zinc</keyword>
<dbReference type="SUPFAM" id="SSF57756">
    <property type="entry name" value="Retrovirus zinc finger-like domains"/>
    <property type="match status" value="1"/>
</dbReference>
<dbReference type="EMBL" id="RCMG01000542">
    <property type="protein sequence ID" value="KAG2852440.1"/>
    <property type="molecule type" value="Genomic_DNA"/>
</dbReference>
<evidence type="ECO:0000313" key="10">
    <source>
        <dbReference type="Proteomes" id="UP000251314"/>
    </source>
</evidence>
<dbReference type="EMBL" id="RCMV01000777">
    <property type="protein sequence ID" value="KAG3213021.1"/>
    <property type="molecule type" value="Genomic_DNA"/>
</dbReference>
<evidence type="ECO:0000313" key="6">
    <source>
        <dbReference type="EMBL" id="KAG2941726.1"/>
    </source>
</evidence>
<dbReference type="Pfam" id="PF00098">
    <property type="entry name" value="zf-CCHC"/>
    <property type="match status" value="1"/>
</dbReference>
<feature type="domain" description="CCHC-type" evidence="3">
    <location>
        <begin position="132"/>
        <end position="147"/>
    </location>
</feature>
<evidence type="ECO:0000256" key="1">
    <source>
        <dbReference type="PROSITE-ProRule" id="PRU00047"/>
    </source>
</evidence>
<dbReference type="EMBL" id="RCMK01000530">
    <property type="protein sequence ID" value="KAG2923704.1"/>
    <property type="molecule type" value="Genomic_DNA"/>
</dbReference>
<dbReference type="Proteomes" id="UP000251314">
    <property type="component" value="Unassembled WGS sequence"/>
</dbReference>
<keyword evidence="10" id="KW-1185">Reference proteome</keyword>
<dbReference type="EMBL" id="JAENGZ010001121">
    <property type="protein sequence ID" value="KAG6950525.1"/>
    <property type="molecule type" value="Genomic_DNA"/>
</dbReference>
<evidence type="ECO:0000259" key="3">
    <source>
        <dbReference type="PROSITE" id="PS50158"/>
    </source>
</evidence>
<dbReference type="PROSITE" id="PS50158">
    <property type="entry name" value="ZF_CCHC"/>
    <property type="match status" value="1"/>
</dbReference>